<proteinExistence type="predicted"/>
<dbReference type="Pfam" id="PF03188">
    <property type="entry name" value="Cytochrom_B561"/>
    <property type="match status" value="1"/>
</dbReference>
<evidence type="ECO:0000313" key="14">
    <source>
        <dbReference type="EMBL" id="RSH78540.1"/>
    </source>
</evidence>
<evidence type="ECO:0000256" key="3">
    <source>
        <dbReference type="ARBA" id="ARBA00022448"/>
    </source>
</evidence>
<keyword evidence="5 12" id="KW-0812">Transmembrane</keyword>
<evidence type="ECO:0000256" key="11">
    <source>
        <dbReference type="SAM" id="MobiDB-lite"/>
    </source>
</evidence>
<feature type="transmembrane region" description="Helical" evidence="12">
    <location>
        <begin position="203"/>
        <end position="227"/>
    </location>
</feature>
<sequence length="309" mass="33766">MPKAASRRRSRSSLERPLLSDTDGLRSEAAELSPRPDHPELHDPRDSNDYIGAYSEDIDHDENGNGNDSGDDDEYAHDYEHRTRRRVSFLDMVPSRRDKVSLGLIVIGLALFLPLTWALVLTANVRALGWFAPHPPLNALAITAFVLGIMPVQPPTPPAGIRAARLGVHQRVLLGIALPAMTIGTSCMYWNKHIHGAAHITTWHARFGIATFCWMWLQAAFGAASAWKGGAAFGGGMKAKAMYKYHRASGYALVALSLLTAVLAGGYSTWAISRGEQFVPLRIVAFGVGIPLVFVGLAMRVRPSKMKFT</sequence>
<feature type="region of interest" description="Disordered" evidence="11">
    <location>
        <begin position="1"/>
        <end position="75"/>
    </location>
</feature>
<keyword evidence="6" id="KW-0479">Metal-binding</keyword>
<dbReference type="PANTHER" id="PTHR15422:SF45">
    <property type="entry name" value="CYTOCHROME B561 DOMAIN-CONTAINING PROTEIN"/>
    <property type="match status" value="1"/>
</dbReference>
<dbReference type="OrthoDB" id="432881at2759"/>
<dbReference type="PANTHER" id="PTHR15422">
    <property type="entry name" value="OS05G0565100 PROTEIN"/>
    <property type="match status" value="1"/>
</dbReference>
<evidence type="ECO:0000256" key="4">
    <source>
        <dbReference type="ARBA" id="ARBA00022617"/>
    </source>
</evidence>
<evidence type="ECO:0000256" key="1">
    <source>
        <dbReference type="ARBA" id="ARBA00001970"/>
    </source>
</evidence>
<dbReference type="GO" id="GO:0016020">
    <property type="term" value="C:membrane"/>
    <property type="evidence" value="ECO:0007669"/>
    <property type="project" value="UniProtKB-SubCell"/>
</dbReference>
<dbReference type="Gene3D" id="1.20.120.1770">
    <property type="match status" value="1"/>
</dbReference>
<dbReference type="RefSeq" id="XP_028473687.1">
    <property type="nucleotide sequence ID" value="XM_028618009.1"/>
</dbReference>
<evidence type="ECO:0000259" key="13">
    <source>
        <dbReference type="Pfam" id="PF03188"/>
    </source>
</evidence>
<feature type="transmembrane region" description="Helical" evidence="12">
    <location>
        <begin position="279"/>
        <end position="299"/>
    </location>
</feature>
<dbReference type="EMBL" id="RSCE01000012">
    <property type="protein sequence ID" value="RSH78540.1"/>
    <property type="molecule type" value="Genomic_DNA"/>
</dbReference>
<dbReference type="GO" id="GO:0140575">
    <property type="term" value="F:transmembrane monodehydroascorbate reductase activity"/>
    <property type="evidence" value="ECO:0007669"/>
    <property type="project" value="InterPro"/>
</dbReference>
<dbReference type="GO" id="GO:0046872">
    <property type="term" value="F:metal ion binding"/>
    <property type="evidence" value="ECO:0007669"/>
    <property type="project" value="UniProtKB-KW"/>
</dbReference>
<comment type="caution">
    <text evidence="14">The sequence shown here is derived from an EMBL/GenBank/DDBJ whole genome shotgun (WGS) entry which is preliminary data.</text>
</comment>
<evidence type="ECO:0000313" key="15">
    <source>
        <dbReference type="Proteomes" id="UP000279236"/>
    </source>
</evidence>
<feature type="domain" description="Cytochrome b561" evidence="13">
    <location>
        <begin position="172"/>
        <end position="264"/>
    </location>
</feature>
<dbReference type="InterPro" id="IPR006593">
    <property type="entry name" value="Cyt_b561/ferric_Rdtase_TM"/>
</dbReference>
<feature type="transmembrane region" description="Helical" evidence="12">
    <location>
        <begin position="102"/>
        <end position="123"/>
    </location>
</feature>
<evidence type="ECO:0000256" key="6">
    <source>
        <dbReference type="ARBA" id="ARBA00022723"/>
    </source>
</evidence>
<protein>
    <recommendedName>
        <fullName evidence="13">Cytochrome b561 domain-containing protein</fullName>
    </recommendedName>
</protein>
<feature type="compositionally biased region" description="Basic and acidic residues" evidence="11">
    <location>
        <begin position="23"/>
        <end position="48"/>
    </location>
</feature>
<keyword evidence="9" id="KW-0408">Iron</keyword>
<accession>A0A427XI37</accession>
<evidence type="ECO:0000256" key="12">
    <source>
        <dbReference type="SAM" id="Phobius"/>
    </source>
</evidence>
<keyword evidence="8 12" id="KW-1133">Transmembrane helix</keyword>
<keyword evidence="10 12" id="KW-0472">Membrane</keyword>
<gene>
    <name evidence="14" type="ORF">EHS24_002266</name>
</gene>
<dbReference type="CDD" id="cd08761">
    <property type="entry name" value="Cyt_b561_CYB561D2_like"/>
    <property type="match status" value="1"/>
</dbReference>
<keyword evidence="3" id="KW-0813">Transport</keyword>
<feature type="transmembrane region" description="Helical" evidence="12">
    <location>
        <begin position="135"/>
        <end position="152"/>
    </location>
</feature>
<name>A0A427XI37_9TREE</name>
<evidence type="ECO:0000256" key="5">
    <source>
        <dbReference type="ARBA" id="ARBA00022692"/>
    </source>
</evidence>
<comment type="subcellular location">
    <subcellularLocation>
        <location evidence="2">Membrane</location>
        <topology evidence="2">Multi-pass membrane protein</topology>
    </subcellularLocation>
</comment>
<evidence type="ECO:0000256" key="9">
    <source>
        <dbReference type="ARBA" id="ARBA00023004"/>
    </source>
</evidence>
<evidence type="ECO:0000256" key="8">
    <source>
        <dbReference type="ARBA" id="ARBA00022989"/>
    </source>
</evidence>
<feature type="compositionally biased region" description="Basic residues" evidence="11">
    <location>
        <begin position="1"/>
        <end position="11"/>
    </location>
</feature>
<feature type="transmembrane region" description="Helical" evidence="12">
    <location>
        <begin position="172"/>
        <end position="191"/>
    </location>
</feature>
<reference evidence="14 15" key="1">
    <citation type="submission" date="2018-11" db="EMBL/GenBank/DDBJ databases">
        <title>Genome sequence of Apiotrichum porosum DSM 27194.</title>
        <authorList>
            <person name="Aliyu H."/>
            <person name="Gorte O."/>
            <person name="Ochsenreither K."/>
        </authorList>
    </citation>
    <scope>NUCLEOTIDE SEQUENCE [LARGE SCALE GENOMIC DNA]</scope>
    <source>
        <strain evidence="14 15">DSM 27194</strain>
    </source>
</reference>
<dbReference type="AlphaFoldDB" id="A0A427XI37"/>
<feature type="transmembrane region" description="Helical" evidence="12">
    <location>
        <begin position="248"/>
        <end position="267"/>
    </location>
</feature>
<keyword evidence="4" id="KW-0349">Heme</keyword>
<dbReference type="InterPro" id="IPR045150">
    <property type="entry name" value="CYB561D1/2"/>
</dbReference>
<keyword evidence="15" id="KW-1185">Reference proteome</keyword>
<dbReference type="GeneID" id="39586809"/>
<dbReference type="Proteomes" id="UP000279236">
    <property type="component" value="Unassembled WGS sequence"/>
</dbReference>
<organism evidence="14 15">
    <name type="scientific">Apiotrichum porosum</name>
    <dbReference type="NCBI Taxonomy" id="105984"/>
    <lineage>
        <taxon>Eukaryota</taxon>
        <taxon>Fungi</taxon>
        <taxon>Dikarya</taxon>
        <taxon>Basidiomycota</taxon>
        <taxon>Agaricomycotina</taxon>
        <taxon>Tremellomycetes</taxon>
        <taxon>Trichosporonales</taxon>
        <taxon>Trichosporonaceae</taxon>
        <taxon>Apiotrichum</taxon>
    </lineage>
</organism>
<evidence type="ECO:0000256" key="10">
    <source>
        <dbReference type="ARBA" id="ARBA00023136"/>
    </source>
</evidence>
<evidence type="ECO:0000256" key="7">
    <source>
        <dbReference type="ARBA" id="ARBA00022982"/>
    </source>
</evidence>
<keyword evidence="7" id="KW-0249">Electron transport</keyword>
<evidence type="ECO:0000256" key="2">
    <source>
        <dbReference type="ARBA" id="ARBA00004141"/>
    </source>
</evidence>
<comment type="cofactor">
    <cofactor evidence="1">
        <name>heme b</name>
        <dbReference type="ChEBI" id="CHEBI:60344"/>
    </cofactor>
</comment>